<evidence type="ECO:0000313" key="2">
    <source>
        <dbReference type="Proteomes" id="UP001242811"/>
    </source>
</evidence>
<gene>
    <name evidence="1" type="ORF">QOZ95_002210</name>
</gene>
<name>A0ABU0KX73_9BACL</name>
<accession>A0ABU0KX73</accession>
<evidence type="ECO:0000313" key="1">
    <source>
        <dbReference type="EMBL" id="MDQ0494047.1"/>
    </source>
</evidence>
<sequence>MIRAYTSILCAVLVYVGVVQVDRYMIIERVDTSEVRIKYGR</sequence>
<proteinExistence type="predicted"/>
<organism evidence="1 2">
    <name type="scientific">Paenibacillus brasilensis</name>
    <dbReference type="NCBI Taxonomy" id="128574"/>
    <lineage>
        <taxon>Bacteria</taxon>
        <taxon>Bacillati</taxon>
        <taxon>Bacillota</taxon>
        <taxon>Bacilli</taxon>
        <taxon>Bacillales</taxon>
        <taxon>Paenibacillaceae</taxon>
        <taxon>Paenibacillus</taxon>
    </lineage>
</organism>
<reference evidence="1 2" key="1">
    <citation type="submission" date="2023-07" db="EMBL/GenBank/DDBJ databases">
        <title>Genomic Encyclopedia of Type Strains, Phase IV (KMG-IV): sequencing the most valuable type-strain genomes for metagenomic binning, comparative biology and taxonomic classification.</title>
        <authorList>
            <person name="Goeker M."/>
        </authorList>
    </citation>
    <scope>NUCLEOTIDE SEQUENCE [LARGE SCALE GENOMIC DNA]</scope>
    <source>
        <strain evidence="1 2">DSM 14914</strain>
    </source>
</reference>
<protein>
    <submittedName>
        <fullName evidence="1">Uncharacterized protein</fullName>
    </submittedName>
</protein>
<dbReference type="EMBL" id="JAUSWA010000010">
    <property type="protein sequence ID" value="MDQ0494047.1"/>
    <property type="molecule type" value="Genomic_DNA"/>
</dbReference>
<keyword evidence="2" id="KW-1185">Reference proteome</keyword>
<dbReference type="Proteomes" id="UP001242811">
    <property type="component" value="Unassembled WGS sequence"/>
</dbReference>
<comment type="caution">
    <text evidence="1">The sequence shown here is derived from an EMBL/GenBank/DDBJ whole genome shotgun (WGS) entry which is preliminary data.</text>
</comment>